<keyword evidence="3" id="KW-1185">Reference proteome</keyword>
<protein>
    <submittedName>
        <fullName evidence="2">Uncharacterized protein</fullName>
    </submittedName>
</protein>
<evidence type="ECO:0000256" key="1">
    <source>
        <dbReference type="SAM" id="MobiDB-lite"/>
    </source>
</evidence>
<gene>
    <name evidence="2" type="ORF">V8G54_020695</name>
</gene>
<organism evidence="2 3">
    <name type="scientific">Vigna mungo</name>
    <name type="common">Black gram</name>
    <name type="synonym">Phaseolus mungo</name>
    <dbReference type="NCBI Taxonomy" id="3915"/>
    <lineage>
        <taxon>Eukaryota</taxon>
        <taxon>Viridiplantae</taxon>
        <taxon>Streptophyta</taxon>
        <taxon>Embryophyta</taxon>
        <taxon>Tracheophyta</taxon>
        <taxon>Spermatophyta</taxon>
        <taxon>Magnoliopsida</taxon>
        <taxon>eudicotyledons</taxon>
        <taxon>Gunneridae</taxon>
        <taxon>Pentapetalae</taxon>
        <taxon>rosids</taxon>
        <taxon>fabids</taxon>
        <taxon>Fabales</taxon>
        <taxon>Fabaceae</taxon>
        <taxon>Papilionoideae</taxon>
        <taxon>50 kb inversion clade</taxon>
        <taxon>NPAAA clade</taxon>
        <taxon>indigoferoid/millettioid clade</taxon>
        <taxon>Phaseoleae</taxon>
        <taxon>Vigna</taxon>
    </lineage>
</organism>
<dbReference type="AlphaFoldDB" id="A0AAQ3NCA1"/>
<accession>A0AAQ3NCA1</accession>
<dbReference type="EMBL" id="CP144695">
    <property type="protein sequence ID" value="WVZ07349.1"/>
    <property type="molecule type" value="Genomic_DNA"/>
</dbReference>
<reference evidence="2 3" key="1">
    <citation type="journal article" date="2023" name="Life. Sci Alliance">
        <title>Evolutionary insights into 3D genome organization and epigenetic landscape of Vigna mungo.</title>
        <authorList>
            <person name="Junaid A."/>
            <person name="Singh B."/>
            <person name="Bhatia S."/>
        </authorList>
    </citation>
    <scope>NUCLEOTIDE SEQUENCE [LARGE SCALE GENOMIC DNA]</scope>
    <source>
        <strain evidence="2">Urdbean</strain>
    </source>
</reference>
<dbReference type="Proteomes" id="UP001374535">
    <property type="component" value="Chromosome 6"/>
</dbReference>
<proteinExistence type="predicted"/>
<evidence type="ECO:0000313" key="3">
    <source>
        <dbReference type="Proteomes" id="UP001374535"/>
    </source>
</evidence>
<feature type="region of interest" description="Disordered" evidence="1">
    <location>
        <begin position="61"/>
        <end position="83"/>
    </location>
</feature>
<evidence type="ECO:0000313" key="2">
    <source>
        <dbReference type="EMBL" id="WVZ07349.1"/>
    </source>
</evidence>
<name>A0AAQ3NCA1_VIGMU</name>
<sequence length="153" mass="16833">MHKPVHGNGIVTKKDSRSGSVRCFLVLVSHSEVVILTLHWEITWGCTCEAEIVVSTVEAPAPQPHKNTTHFAPPPQPNKNTTHFPNNVDHVAQLDVQIRNTRNRVCFSARSAVPSACVCLLELMVTSRFALATTTGRPKEEDPNALEASNFIN</sequence>